<dbReference type="PANTHER" id="PTHR47666">
    <property type="entry name" value="PROTEIN VASCULAR ASSOCIATED DEATH 1, CHLOROPLASTIC"/>
    <property type="match status" value="1"/>
</dbReference>
<evidence type="ECO:0000256" key="1">
    <source>
        <dbReference type="ARBA" id="ARBA00022837"/>
    </source>
</evidence>
<feature type="region of interest" description="Disordered" evidence="2">
    <location>
        <begin position="136"/>
        <end position="259"/>
    </location>
</feature>
<gene>
    <name evidence="4" type="ORF">KUTeg_023501</name>
</gene>
<accession>A0ABQ9E6R3</accession>
<keyword evidence="1" id="KW-0106">Calcium</keyword>
<protein>
    <recommendedName>
        <fullName evidence="3">EF-hand domain-containing protein</fullName>
    </recommendedName>
</protein>
<feature type="compositionally biased region" description="Polar residues" evidence="2">
    <location>
        <begin position="143"/>
        <end position="157"/>
    </location>
</feature>
<evidence type="ECO:0000313" key="5">
    <source>
        <dbReference type="Proteomes" id="UP001217089"/>
    </source>
</evidence>
<evidence type="ECO:0000313" key="4">
    <source>
        <dbReference type="EMBL" id="KAJ8299441.1"/>
    </source>
</evidence>
<dbReference type="EMBL" id="JARBDR010000921">
    <property type="protein sequence ID" value="KAJ8299441.1"/>
    <property type="molecule type" value="Genomic_DNA"/>
</dbReference>
<dbReference type="PANTHER" id="PTHR47666:SF1">
    <property type="entry name" value="PROTEIN VASCULAR ASSOCIATED DEATH 1, CHLOROPLASTIC"/>
    <property type="match status" value="1"/>
</dbReference>
<comment type="caution">
    <text evidence="4">The sequence shown here is derived from an EMBL/GenBank/DDBJ whole genome shotgun (WGS) entry which is preliminary data.</text>
</comment>
<dbReference type="SUPFAM" id="SSF47473">
    <property type="entry name" value="EF-hand"/>
    <property type="match status" value="1"/>
</dbReference>
<reference evidence="4 5" key="1">
    <citation type="submission" date="2022-12" db="EMBL/GenBank/DDBJ databases">
        <title>Chromosome-level genome of Tegillarca granosa.</title>
        <authorList>
            <person name="Kim J."/>
        </authorList>
    </citation>
    <scope>NUCLEOTIDE SEQUENCE [LARGE SCALE GENOMIC DNA]</scope>
    <source>
        <strain evidence="4">Teg-2019</strain>
        <tissue evidence="4">Adductor muscle</tissue>
    </source>
</reference>
<sequence>MRNVIRSVHNDTLFKGKELEDLYILFKEEYLTSCYWRTSQQPADTAEKYDPSRPYYELYKVDFDQFKTMFLSLSPWAVGSQGNVLALRAFRFIDDNKDNMINFKEFVYLLGVICKADLTQKLKMLYMLHQPPALLPTDESDGESQISPTSPSVSTESAVEAEDFFDEENKSSATTPDDIVLPGDPEEPFTEPSTESAEQETDSQSQEPEKSTKTSGDFEPPHSLPIVTQPSLAHSVSTDSPVEGTSSVASSNGSFKESEVNERLKQMYLKKKQLNRTDSKAEYKDVPRLTQVQFIQLWKTLYDLFSDNSKEQELYHSIAAVGTLLLEIGEVGKRFYLSKTSVC</sequence>
<dbReference type="InterPro" id="IPR011992">
    <property type="entry name" value="EF-hand-dom_pair"/>
</dbReference>
<organism evidence="4 5">
    <name type="scientific">Tegillarca granosa</name>
    <name type="common">Malaysian cockle</name>
    <name type="synonym">Anadara granosa</name>
    <dbReference type="NCBI Taxonomy" id="220873"/>
    <lineage>
        <taxon>Eukaryota</taxon>
        <taxon>Metazoa</taxon>
        <taxon>Spiralia</taxon>
        <taxon>Lophotrochozoa</taxon>
        <taxon>Mollusca</taxon>
        <taxon>Bivalvia</taxon>
        <taxon>Autobranchia</taxon>
        <taxon>Pteriomorphia</taxon>
        <taxon>Arcoida</taxon>
        <taxon>Arcoidea</taxon>
        <taxon>Arcidae</taxon>
        <taxon>Tegillarca</taxon>
    </lineage>
</organism>
<name>A0ABQ9E6R3_TEGGR</name>
<evidence type="ECO:0000256" key="2">
    <source>
        <dbReference type="SAM" id="MobiDB-lite"/>
    </source>
</evidence>
<dbReference type="Gene3D" id="1.10.238.10">
    <property type="entry name" value="EF-hand"/>
    <property type="match status" value="1"/>
</dbReference>
<dbReference type="Proteomes" id="UP001217089">
    <property type="component" value="Unassembled WGS sequence"/>
</dbReference>
<feature type="domain" description="EF-hand" evidence="3">
    <location>
        <begin position="88"/>
        <end position="116"/>
    </location>
</feature>
<evidence type="ECO:0000259" key="3">
    <source>
        <dbReference type="PROSITE" id="PS50222"/>
    </source>
</evidence>
<dbReference type="PROSITE" id="PS00018">
    <property type="entry name" value="EF_HAND_1"/>
    <property type="match status" value="1"/>
</dbReference>
<dbReference type="InterPro" id="IPR018247">
    <property type="entry name" value="EF_Hand_1_Ca_BS"/>
</dbReference>
<keyword evidence="5" id="KW-1185">Reference proteome</keyword>
<dbReference type="InterPro" id="IPR002048">
    <property type="entry name" value="EF_hand_dom"/>
</dbReference>
<dbReference type="PROSITE" id="PS50222">
    <property type="entry name" value="EF_HAND_2"/>
    <property type="match status" value="1"/>
</dbReference>
<proteinExistence type="predicted"/>
<feature type="compositionally biased region" description="Polar residues" evidence="2">
    <location>
        <begin position="226"/>
        <end position="255"/>
    </location>
</feature>